<sequence length="336" mass="36285">MATGQRTLLITGATGFVGGQIVREALEKGYHVRMAVRSKASAKKAISYFPEHAAQLSSVTVPDITKVESYKDALGGITGIIHTASPFVLNPEDNVKDLLEPAINGSVAILEAAKRWGPSVTRVVVTSSFASIVDLNQGTRAGYTYDEKDWNPMTFEEASKADGVTAYCASKALAEKVMWDWAEKNKPQFGLVAICPPWVFGPYAHELRDTKHLGESLAVMWGIAETKEIPPFDFGGCADSRDVAAAHILALEAPEAAGQRFLVGQSFRYQTAVDIARDKFPQLGLPKGNPGYVEPAYALDGSKASRILGLKYRALAETVTDMYGQLLNASQIEQSA</sequence>
<reference evidence="4 5" key="1">
    <citation type="submission" date="2018-06" db="EMBL/GenBank/DDBJ databases">
        <title>Complete Genomes of Monosporascus.</title>
        <authorList>
            <person name="Robinson A.J."/>
            <person name="Natvig D.O."/>
        </authorList>
    </citation>
    <scope>NUCLEOTIDE SEQUENCE [LARGE SCALE GENOMIC DNA]</scope>
    <source>
        <strain evidence="4 5">CBS 609.92</strain>
    </source>
</reference>
<dbReference type="InterPro" id="IPR050425">
    <property type="entry name" value="NAD(P)_dehydrat-like"/>
</dbReference>
<organism evidence="4 5">
    <name type="scientific">Monosporascus cannonballus</name>
    <dbReference type="NCBI Taxonomy" id="155416"/>
    <lineage>
        <taxon>Eukaryota</taxon>
        <taxon>Fungi</taxon>
        <taxon>Dikarya</taxon>
        <taxon>Ascomycota</taxon>
        <taxon>Pezizomycotina</taxon>
        <taxon>Sordariomycetes</taxon>
        <taxon>Xylariomycetidae</taxon>
        <taxon>Xylariales</taxon>
        <taxon>Xylariales incertae sedis</taxon>
        <taxon>Monosporascus</taxon>
    </lineage>
</organism>
<proteinExistence type="inferred from homology"/>
<comment type="similarity">
    <text evidence="2">Belongs to the NAD(P)-dependent epimerase/dehydratase family. Dihydroflavonol-4-reductase subfamily.</text>
</comment>
<dbReference type="PANTHER" id="PTHR10366">
    <property type="entry name" value="NAD DEPENDENT EPIMERASE/DEHYDRATASE"/>
    <property type="match status" value="1"/>
</dbReference>
<accession>A0ABY0H501</accession>
<dbReference type="Proteomes" id="UP000294003">
    <property type="component" value="Unassembled WGS sequence"/>
</dbReference>
<evidence type="ECO:0000256" key="1">
    <source>
        <dbReference type="ARBA" id="ARBA00023002"/>
    </source>
</evidence>
<dbReference type="InterPro" id="IPR036291">
    <property type="entry name" value="NAD(P)-bd_dom_sf"/>
</dbReference>
<protein>
    <recommendedName>
        <fullName evidence="3">NAD-dependent epimerase/dehydratase domain-containing protein</fullName>
    </recommendedName>
</protein>
<dbReference type="Gene3D" id="3.40.50.720">
    <property type="entry name" value="NAD(P)-binding Rossmann-like Domain"/>
    <property type="match status" value="1"/>
</dbReference>
<evidence type="ECO:0000313" key="4">
    <source>
        <dbReference type="EMBL" id="RYO84985.1"/>
    </source>
</evidence>
<dbReference type="Pfam" id="PF01370">
    <property type="entry name" value="Epimerase"/>
    <property type="match status" value="1"/>
</dbReference>
<comment type="caution">
    <text evidence="4">The sequence shown here is derived from an EMBL/GenBank/DDBJ whole genome shotgun (WGS) entry which is preliminary data.</text>
</comment>
<name>A0ABY0H501_9PEZI</name>
<dbReference type="PANTHER" id="PTHR10366:SF564">
    <property type="entry name" value="STEROL-4-ALPHA-CARBOXYLATE 3-DEHYDROGENASE, DECARBOXYLATING"/>
    <property type="match status" value="1"/>
</dbReference>
<feature type="domain" description="NAD-dependent epimerase/dehydratase" evidence="3">
    <location>
        <begin position="9"/>
        <end position="264"/>
    </location>
</feature>
<keyword evidence="5" id="KW-1185">Reference proteome</keyword>
<gene>
    <name evidence="4" type="ORF">DL762_005396</name>
</gene>
<evidence type="ECO:0000259" key="3">
    <source>
        <dbReference type="Pfam" id="PF01370"/>
    </source>
</evidence>
<evidence type="ECO:0000313" key="5">
    <source>
        <dbReference type="Proteomes" id="UP000294003"/>
    </source>
</evidence>
<dbReference type="InterPro" id="IPR001509">
    <property type="entry name" value="Epimerase_deHydtase"/>
</dbReference>
<dbReference type="SUPFAM" id="SSF51735">
    <property type="entry name" value="NAD(P)-binding Rossmann-fold domains"/>
    <property type="match status" value="1"/>
</dbReference>
<dbReference type="EMBL" id="QJNS01000147">
    <property type="protein sequence ID" value="RYO84985.1"/>
    <property type="molecule type" value="Genomic_DNA"/>
</dbReference>
<keyword evidence="1" id="KW-0560">Oxidoreductase</keyword>
<evidence type="ECO:0000256" key="2">
    <source>
        <dbReference type="ARBA" id="ARBA00023445"/>
    </source>
</evidence>